<evidence type="ECO:0008006" key="5">
    <source>
        <dbReference type="Google" id="ProtNLM"/>
    </source>
</evidence>
<dbReference type="PANTHER" id="PTHR12161">
    <property type="entry name" value="IST1 FAMILY MEMBER"/>
    <property type="match status" value="1"/>
</dbReference>
<name>A0A9P7BUQ9_RHIOR</name>
<gene>
    <name evidence="3" type="ORF">G6F64_003131</name>
</gene>
<sequence>MLQAKKTSLNQQQRREIGTYLEKGKIESARVRIEHVIRDDMVIEAMENLELYCDLLLARFGLLEAYKTCETSIAEAVNTLIWAAPRLAEVKELSLVRDQLASKFGKEFMLNAMEDKDGLVNPRIIIKLQASVPDSYLVERYLEEIAKIYDIKWKSDLIEHVEEEKVLKEDIDDDDDDNNDRGSGGQKETLPPLQNNDLLDSQLDLPEIPSNSPIKKIDTTNSDPNDFDALAKRLDALKRK</sequence>
<proteinExistence type="inferred from homology"/>
<accession>A0A9P7BUQ9</accession>
<feature type="compositionally biased region" description="Polar residues" evidence="2">
    <location>
        <begin position="209"/>
        <end position="224"/>
    </location>
</feature>
<evidence type="ECO:0000313" key="4">
    <source>
        <dbReference type="Proteomes" id="UP000716291"/>
    </source>
</evidence>
<evidence type="ECO:0000256" key="2">
    <source>
        <dbReference type="SAM" id="MobiDB-lite"/>
    </source>
</evidence>
<dbReference type="Proteomes" id="UP000716291">
    <property type="component" value="Unassembled WGS sequence"/>
</dbReference>
<organism evidence="3 4">
    <name type="scientific">Rhizopus oryzae</name>
    <name type="common">Mucormycosis agent</name>
    <name type="synonym">Rhizopus arrhizus var. delemar</name>
    <dbReference type="NCBI Taxonomy" id="64495"/>
    <lineage>
        <taxon>Eukaryota</taxon>
        <taxon>Fungi</taxon>
        <taxon>Fungi incertae sedis</taxon>
        <taxon>Mucoromycota</taxon>
        <taxon>Mucoromycotina</taxon>
        <taxon>Mucoromycetes</taxon>
        <taxon>Mucorales</taxon>
        <taxon>Mucorineae</taxon>
        <taxon>Rhizopodaceae</taxon>
        <taxon>Rhizopus</taxon>
    </lineage>
</organism>
<evidence type="ECO:0000313" key="3">
    <source>
        <dbReference type="EMBL" id="KAG1312302.1"/>
    </source>
</evidence>
<protein>
    <recommendedName>
        <fullName evidence="5">Vacuolar protein sorting-associated protein IST1</fullName>
    </recommendedName>
</protein>
<comment type="similarity">
    <text evidence="1">Belongs to the IST1 family.</text>
</comment>
<dbReference type="AlphaFoldDB" id="A0A9P7BUQ9"/>
<dbReference type="InterPro" id="IPR042277">
    <property type="entry name" value="IST1-like"/>
</dbReference>
<comment type="caution">
    <text evidence="3">The sequence shown here is derived from an EMBL/GenBank/DDBJ whole genome shotgun (WGS) entry which is preliminary data.</text>
</comment>
<reference evidence="3" key="1">
    <citation type="journal article" date="2020" name="Microb. Genom.">
        <title>Genetic diversity of clinical and environmental Mucorales isolates obtained from an investigation of mucormycosis cases among solid organ transplant recipients.</title>
        <authorList>
            <person name="Nguyen M.H."/>
            <person name="Kaul D."/>
            <person name="Muto C."/>
            <person name="Cheng S.J."/>
            <person name="Richter R.A."/>
            <person name="Bruno V.M."/>
            <person name="Liu G."/>
            <person name="Beyhan S."/>
            <person name="Sundermann A.J."/>
            <person name="Mounaud S."/>
            <person name="Pasculle A.W."/>
            <person name="Nierman W.C."/>
            <person name="Driscoll E."/>
            <person name="Cumbie R."/>
            <person name="Clancy C.J."/>
            <person name="Dupont C.L."/>
        </authorList>
    </citation>
    <scope>NUCLEOTIDE SEQUENCE</scope>
    <source>
        <strain evidence="3">GL11</strain>
    </source>
</reference>
<feature type="region of interest" description="Disordered" evidence="2">
    <location>
        <begin position="168"/>
        <end position="226"/>
    </location>
</feature>
<dbReference type="FunFam" id="1.20.1260.60:FF:000002">
    <property type="entry name" value="Vacuolar protein sorting-associated protein IST1"/>
    <property type="match status" value="1"/>
</dbReference>
<dbReference type="PANTHER" id="PTHR12161:SF5">
    <property type="entry name" value="IST1 HOMOLOG"/>
    <property type="match status" value="1"/>
</dbReference>
<evidence type="ECO:0000256" key="1">
    <source>
        <dbReference type="ARBA" id="ARBA00005536"/>
    </source>
</evidence>
<dbReference type="Gene3D" id="1.20.1260.60">
    <property type="entry name" value="Vacuolar protein sorting-associated protein Ist1"/>
    <property type="match status" value="1"/>
</dbReference>
<dbReference type="EMBL" id="JAANQT010000296">
    <property type="protein sequence ID" value="KAG1312302.1"/>
    <property type="molecule type" value="Genomic_DNA"/>
</dbReference>
<dbReference type="Pfam" id="PF03398">
    <property type="entry name" value="Ist1"/>
    <property type="match status" value="1"/>
</dbReference>
<feature type="compositionally biased region" description="Low complexity" evidence="2">
    <location>
        <begin position="193"/>
        <end position="205"/>
    </location>
</feature>
<dbReference type="GO" id="GO:0015031">
    <property type="term" value="P:protein transport"/>
    <property type="evidence" value="ECO:0007669"/>
    <property type="project" value="InterPro"/>
</dbReference>
<keyword evidence="4" id="KW-1185">Reference proteome</keyword>
<dbReference type="InterPro" id="IPR005061">
    <property type="entry name" value="Ist1"/>
</dbReference>